<feature type="transmembrane region" description="Helical" evidence="1">
    <location>
        <begin position="192"/>
        <end position="215"/>
    </location>
</feature>
<protein>
    <recommendedName>
        <fullName evidence="3">PEP-CTERM protein-sorting domain-containing protein</fullName>
    </recommendedName>
</protein>
<gene>
    <name evidence="2" type="ORF">LCGC14_2195620</name>
</gene>
<keyword evidence="1" id="KW-0472">Membrane</keyword>
<dbReference type="EMBL" id="LAZR01028830">
    <property type="protein sequence ID" value="KKL61405.1"/>
    <property type="molecule type" value="Genomic_DNA"/>
</dbReference>
<sequence>MRTDIYRTAMVVIVLLAIGLPSASGGTGATLTLSDGIPGQGNPTDSPTIVLRNDSTSANITDIVLSIGDTGYNFDAVWWVTNPFSLGYEVETPDTGPLGTDGGVRSDEIVLRFVGSTSYSGVSTTAFAPGLSFQFQADLDPDADNVVTDYQTILFDVNGANSADNALLTVSFAGGDVHHGLMPDFPANPANVYSFSVPEPCTLSLILVSGAVAVMRRRRR</sequence>
<organism evidence="2">
    <name type="scientific">marine sediment metagenome</name>
    <dbReference type="NCBI Taxonomy" id="412755"/>
    <lineage>
        <taxon>unclassified sequences</taxon>
        <taxon>metagenomes</taxon>
        <taxon>ecological metagenomes</taxon>
    </lineage>
</organism>
<evidence type="ECO:0008006" key="3">
    <source>
        <dbReference type="Google" id="ProtNLM"/>
    </source>
</evidence>
<evidence type="ECO:0000313" key="2">
    <source>
        <dbReference type="EMBL" id="KKL61405.1"/>
    </source>
</evidence>
<dbReference type="NCBIfam" id="TIGR02595">
    <property type="entry name" value="PEP_CTERM"/>
    <property type="match status" value="1"/>
</dbReference>
<dbReference type="InterPro" id="IPR013424">
    <property type="entry name" value="Ice-binding_C"/>
</dbReference>
<keyword evidence="1" id="KW-0812">Transmembrane</keyword>
<evidence type="ECO:0000256" key="1">
    <source>
        <dbReference type="SAM" id="Phobius"/>
    </source>
</evidence>
<comment type="caution">
    <text evidence="2">The sequence shown here is derived from an EMBL/GenBank/DDBJ whole genome shotgun (WGS) entry which is preliminary data.</text>
</comment>
<accession>A0A0F9FVN8</accession>
<proteinExistence type="predicted"/>
<dbReference type="AlphaFoldDB" id="A0A0F9FVN8"/>
<keyword evidence="1" id="KW-1133">Transmembrane helix</keyword>
<reference evidence="2" key="1">
    <citation type="journal article" date="2015" name="Nature">
        <title>Complex archaea that bridge the gap between prokaryotes and eukaryotes.</title>
        <authorList>
            <person name="Spang A."/>
            <person name="Saw J.H."/>
            <person name="Jorgensen S.L."/>
            <person name="Zaremba-Niedzwiedzka K."/>
            <person name="Martijn J."/>
            <person name="Lind A.E."/>
            <person name="van Eijk R."/>
            <person name="Schleper C."/>
            <person name="Guy L."/>
            <person name="Ettema T.J."/>
        </authorList>
    </citation>
    <scope>NUCLEOTIDE SEQUENCE</scope>
</reference>
<name>A0A0F9FVN8_9ZZZZ</name>